<evidence type="ECO:0000313" key="2">
    <source>
        <dbReference type="Proteomes" id="UP000011115"/>
    </source>
</evidence>
<dbReference type="InParanoid" id="M1DKE6"/>
<proteinExistence type="predicted"/>
<accession>M1DKE6</accession>
<organism evidence="1 2">
    <name type="scientific">Solanum tuberosum</name>
    <name type="common">Potato</name>
    <dbReference type="NCBI Taxonomy" id="4113"/>
    <lineage>
        <taxon>Eukaryota</taxon>
        <taxon>Viridiplantae</taxon>
        <taxon>Streptophyta</taxon>
        <taxon>Embryophyta</taxon>
        <taxon>Tracheophyta</taxon>
        <taxon>Spermatophyta</taxon>
        <taxon>Magnoliopsida</taxon>
        <taxon>eudicotyledons</taxon>
        <taxon>Gunneridae</taxon>
        <taxon>Pentapetalae</taxon>
        <taxon>asterids</taxon>
        <taxon>lamiids</taxon>
        <taxon>Solanales</taxon>
        <taxon>Solanaceae</taxon>
        <taxon>Solanoideae</taxon>
        <taxon>Solaneae</taxon>
        <taxon>Solanum</taxon>
    </lineage>
</organism>
<dbReference type="AlphaFoldDB" id="M1DKE6"/>
<name>M1DKE6_SOLTU</name>
<sequence length="645" mass="71787">MEVVWHVWMPKGEFHALHGNICTLKELPVGQHHAWMIAWSMGGLTKQGGASEEGAPFGELKDTSATRQSPWVRVPGSPTDSMSSKWRCCSIRRADLHIVDPIDDRIDSSSKIDLCPPSVDTYALNANSLFCIDCVDQPVCKCSSLVEGPCNVIKEPQVGGTNENVDHLIRSDSLSITIAEDPIVCFAHRDHMLENASKTDMCLSEGELACFNSSLVMDHSLFKYNLQFEDDEINPDNVPSGVNLESSIVLDSYTCDSNPLWCEAFPPKDGNLFLEDEGTFVGKECDEEEGGVCFSVTSSSWCVSLLDSMTNAFEPIGSHTHENTLEEVDLRDTFLYYLFTYDEAHVVEWSMSFEGKNVNLVNGCVLDPSTWLAFPFDPSSELNCSICVGMFCRNGKQMVVDVVNSFPYAGKLFLRFYHPLEEPTLVSLRSTLVGMTLLCGPSTILDSRTQFYLPAFDDTHACVGSISYVSSGINRENESLLDSMLFDLLPFDPGVDYKCVECSSNVVCHSYDSSLVLLFDPMCLYEITSSLSIHELQCFYGVFTRMEVVWHVWMSRREFHALHGNICTLNELPIGQHHAWMIAWSMGGLTKQGGASEESAPFGELKDTSVTRQSPLARVPGSPTDPMSSKWRCCSIWRADFHIGD</sequence>
<dbReference type="HOGENOM" id="CLU_424796_0_0_1"/>
<dbReference type="EnsemblPlants" id="PGSC0003DMT400090446">
    <property type="protein sequence ID" value="PGSC0003DMT400090446"/>
    <property type="gene ID" value="PGSC0003DMG400040017"/>
</dbReference>
<keyword evidence="2" id="KW-1185">Reference proteome</keyword>
<protein>
    <submittedName>
        <fullName evidence="1">Uncharacterized protein</fullName>
    </submittedName>
</protein>
<reference evidence="1" key="2">
    <citation type="submission" date="2015-06" db="UniProtKB">
        <authorList>
            <consortium name="EnsemblPlants"/>
        </authorList>
    </citation>
    <scope>IDENTIFICATION</scope>
    <source>
        <strain evidence="1">DM1-3 516 R44</strain>
    </source>
</reference>
<reference evidence="2" key="1">
    <citation type="journal article" date="2011" name="Nature">
        <title>Genome sequence and analysis of the tuber crop potato.</title>
        <authorList>
            <consortium name="The Potato Genome Sequencing Consortium"/>
        </authorList>
    </citation>
    <scope>NUCLEOTIDE SEQUENCE [LARGE SCALE GENOMIC DNA]</scope>
    <source>
        <strain evidence="2">cv. DM1-3 516 R44</strain>
    </source>
</reference>
<dbReference type="Gramene" id="PGSC0003DMT400090446">
    <property type="protein sequence ID" value="PGSC0003DMT400090446"/>
    <property type="gene ID" value="PGSC0003DMG400040017"/>
</dbReference>
<evidence type="ECO:0000313" key="1">
    <source>
        <dbReference type="EnsemblPlants" id="PGSC0003DMT400090446"/>
    </source>
</evidence>
<dbReference type="Proteomes" id="UP000011115">
    <property type="component" value="Unassembled WGS sequence"/>
</dbReference>
<dbReference type="PaxDb" id="4113-PGSC0003DMT400090446"/>